<evidence type="ECO:0000313" key="7">
    <source>
        <dbReference type="EMBL" id="KAF2231342.1"/>
    </source>
</evidence>
<dbReference type="Pfam" id="PF13847">
    <property type="entry name" value="Methyltransf_31"/>
    <property type="match status" value="1"/>
</dbReference>
<reference evidence="7" key="1">
    <citation type="journal article" date="2020" name="Stud. Mycol.">
        <title>101 Dothideomycetes genomes: a test case for predicting lifestyles and emergence of pathogens.</title>
        <authorList>
            <person name="Haridas S."/>
            <person name="Albert R."/>
            <person name="Binder M."/>
            <person name="Bloem J."/>
            <person name="Labutti K."/>
            <person name="Salamov A."/>
            <person name="Andreopoulos B."/>
            <person name="Baker S."/>
            <person name="Barry K."/>
            <person name="Bills G."/>
            <person name="Bluhm B."/>
            <person name="Cannon C."/>
            <person name="Castanera R."/>
            <person name="Culley D."/>
            <person name="Daum C."/>
            <person name="Ezra D."/>
            <person name="Gonzalez J."/>
            <person name="Henrissat B."/>
            <person name="Kuo A."/>
            <person name="Liang C."/>
            <person name="Lipzen A."/>
            <person name="Lutzoni F."/>
            <person name="Magnuson J."/>
            <person name="Mondo S."/>
            <person name="Nolan M."/>
            <person name="Ohm R."/>
            <person name="Pangilinan J."/>
            <person name="Park H.-J."/>
            <person name="Ramirez L."/>
            <person name="Alfaro M."/>
            <person name="Sun H."/>
            <person name="Tritt A."/>
            <person name="Yoshinaga Y."/>
            <person name="Zwiers L.-H."/>
            <person name="Turgeon B."/>
            <person name="Goodwin S."/>
            <person name="Spatafora J."/>
            <person name="Crous P."/>
            <person name="Grigoriev I."/>
        </authorList>
    </citation>
    <scope>NUCLEOTIDE SEQUENCE</scope>
    <source>
        <strain evidence="7">Tuck. ex Michener</strain>
    </source>
</reference>
<feature type="domain" description="Methyltransferase" evidence="6">
    <location>
        <begin position="69"/>
        <end position="116"/>
    </location>
</feature>
<dbReference type="GO" id="GO:0005737">
    <property type="term" value="C:cytoplasm"/>
    <property type="evidence" value="ECO:0007669"/>
    <property type="project" value="UniProtKB-SubCell"/>
</dbReference>
<evidence type="ECO:0000259" key="6">
    <source>
        <dbReference type="Pfam" id="PF13847"/>
    </source>
</evidence>
<evidence type="ECO:0000313" key="8">
    <source>
        <dbReference type="Proteomes" id="UP000800092"/>
    </source>
</evidence>
<gene>
    <name evidence="5" type="primary">EFM4</name>
    <name evidence="7" type="ORF">EV356DRAFT_296312</name>
</gene>
<dbReference type="PANTHER" id="PTHR12843:SF5">
    <property type="entry name" value="EEF1A LYSINE METHYLTRANSFERASE 2"/>
    <property type="match status" value="1"/>
</dbReference>
<comment type="subcellular location">
    <subcellularLocation>
        <location evidence="5">Cytoplasm</location>
    </subcellularLocation>
</comment>
<evidence type="ECO:0000256" key="3">
    <source>
        <dbReference type="ARBA" id="ARBA00022679"/>
    </source>
</evidence>
<accession>A0A6A6H033</accession>
<evidence type="ECO:0000256" key="1">
    <source>
        <dbReference type="ARBA" id="ARBA00022490"/>
    </source>
</evidence>
<dbReference type="HAMAP" id="MF_03188">
    <property type="entry name" value="Methyltr_EFM4"/>
    <property type="match status" value="1"/>
</dbReference>
<proteinExistence type="inferred from homology"/>
<dbReference type="Gene3D" id="3.40.50.150">
    <property type="entry name" value="Vaccinia Virus protein VP39"/>
    <property type="match status" value="1"/>
</dbReference>
<dbReference type="AlphaFoldDB" id="A0A6A6H033"/>
<evidence type="ECO:0000256" key="5">
    <source>
        <dbReference type="HAMAP-Rule" id="MF_03188"/>
    </source>
</evidence>
<dbReference type="GO" id="GO:0016192">
    <property type="term" value="P:vesicle-mediated transport"/>
    <property type="evidence" value="ECO:0007669"/>
    <property type="project" value="UniProtKB-UniRule"/>
</dbReference>
<dbReference type="InterPro" id="IPR025714">
    <property type="entry name" value="Methyltranfer_dom"/>
</dbReference>
<evidence type="ECO:0000256" key="2">
    <source>
        <dbReference type="ARBA" id="ARBA00022603"/>
    </source>
</evidence>
<protein>
    <recommendedName>
        <fullName evidence="5">Protein-lysine N-methyltransferase EFM4</fullName>
        <ecNumber evidence="5">2.1.1.-</ecNumber>
    </recommendedName>
    <alternativeName>
        <fullName evidence="5">Elongation factor methyltransferase 4</fullName>
    </alternativeName>
</protein>
<dbReference type="EMBL" id="ML991828">
    <property type="protein sequence ID" value="KAF2231342.1"/>
    <property type="molecule type" value="Genomic_DNA"/>
</dbReference>
<keyword evidence="1 5" id="KW-0963">Cytoplasm</keyword>
<dbReference type="SUPFAM" id="SSF53335">
    <property type="entry name" value="S-adenosyl-L-methionine-dependent methyltransferases"/>
    <property type="match status" value="1"/>
</dbReference>
<dbReference type="InterPro" id="IPR026635">
    <property type="entry name" value="Efm4/METTL10"/>
</dbReference>
<keyword evidence="8" id="KW-1185">Reference proteome</keyword>
<dbReference type="EC" id="2.1.1.-" evidence="5"/>
<dbReference type="GO" id="GO:0032259">
    <property type="term" value="P:methylation"/>
    <property type="evidence" value="ECO:0007669"/>
    <property type="project" value="UniProtKB-KW"/>
</dbReference>
<name>A0A6A6H033_VIRVR</name>
<keyword evidence="2 5" id="KW-0489">Methyltransferase</keyword>
<comment type="function">
    <text evidence="5">S-adenosyl-L-methionine-dependent protein-lysine N-methyltransferase that mono- and dimethylates elongation factor 1-alpha at 'Lys-316'. May play a role in intracellular transport.</text>
</comment>
<dbReference type="InterPro" id="IPR029063">
    <property type="entry name" value="SAM-dependent_MTases_sf"/>
</dbReference>
<dbReference type="Proteomes" id="UP000800092">
    <property type="component" value="Unassembled WGS sequence"/>
</dbReference>
<sequence length="267" mass="29482">MSESSRQYLKPSPLGTKDYWDTTYANELSNHAANPSDSGTVWFADSDASPKILAYLESLSQDGLLDPSSARFLDLGTGNGHMLLELREEGWTGEMLGVDYSEGSVSLARNVAAAVTARSETMEEESVIEGAEVDDNAVKEVDVGEEACTKALHFAVWDILHDEPADWLGEGFDVVLDKGTFDAISLSAEMDGVGRRACESYRERMERLVKVGGFLLVTSCNWTEEELRGWFDQGKLAYWGRLKYPTFMFGGVKGQTICSLCLRRQTS</sequence>
<dbReference type="OrthoDB" id="10069295at2759"/>
<dbReference type="GO" id="GO:0016279">
    <property type="term" value="F:protein-lysine N-methyltransferase activity"/>
    <property type="evidence" value="ECO:0007669"/>
    <property type="project" value="UniProtKB-UniRule"/>
</dbReference>
<keyword evidence="3 5" id="KW-0808">Transferase</keyword>
<organism evidence="7 8">
    <name type="scientific">Viridothelium virens</name>
    <name type="common">Speckled blister lichen</name>
    <name type="synonym">Trypethelium virens</name>
    <dbReference type="NCBI Taxonomy" id="1048519"/>
    <lineage>
        <taxon>Eukaryota</taxon>
        <taxon>Fungi</taxon>
        <taxon>Dikarya</taxon>
        <taxon>Ascomycota</taxon>
        <taxon>Pezizomycotina</taxon>
        <taxon>Dothideomycetes</taxon>
        <taxon>Dothideomycetes incertae sedis</taxon>
        <taxon>Trypetheliales</taxon>
        <taxon>Trypetheliaceae</taxon>
        <taxon>Viridothelium</taxon>
    </lineage>
</organism>
<comment type="similarity">
    <text evidence="5">Belongs to the class I-like SAM-binding methyltransferase superfamily. EFM4 family.</text>
</comment>
<dbReference type="CDD" id="cd02440">
    <property type="entry name" value="AdoMet_MTases"/>
    <property type="match status" value="1"/>
</dbReference>
<keyword evidence="4 5" id="KW-0949">S-adenosyl-L-methionine</keyword>
<keyword evidence="5" id="KW-0813">Transport</keyword>
<evidence type="ECO:0000256" key="4">
    <source>
        <dbReference type="ARBA" id="ARBA00022691"/>
    </source>
</evidence>
<dbReference type="PANTHER" id="PTHR12843">
    <property type="entry name" value="PROTEIN-LYSINE N-METHYLTRANSFERASE METTL10"/>
    <property type="match status" value="1"/>
</dbReference>